<feature type="compositionally biased region" description="Polar residues" evidence="9">
    <location>
        <begin position="208"/>
        <end position="227"/>
    </location>
</feature>
<sequence length="283" mass="31008">KCAGCSAALRDRHVIRIRGRFWHEPCAICSVCASELADFCFIHDGLLFCRQDYYRLHARRCHACQQPMLSHELYMQTQAPISILQGEANPVEAIPLSSPPSASTCAEAKDSLDTHLVADTPQSSNSALLLFHVSCFACAVCRQPIAPGDSYTFAQIPPDSGIISGTGRPAKDGLAKKFDIGGRTQVPPNHHLICKTDYLRLMREKSQHQQYSKQLPSEAVSSATSSNPCSEMMAGLAPIDLSGVGQSESTGLAGKRARTTLNHEQRCRFQAIFDNNPRPQRKV</sequence>
<comment type="caution">
    <text evidence="11">The sequence shown here is derived from an EMBL/GenBank/DDBJ whole genome shotgun (WGS) entry which is preliminary data.</text>
</comment>
<evidence type="ECO:0000256" key="8">
    <source>
        <dbReference type="PROSITE-ProRule" id="PRU00125"/>
    </source>
</evidence>
<dbReference type="PANTHER" id="PTHR24208">
    <property type="entry name" value="LIM/HOMEOBOX PROTEIN LHX"/>
    <property type="match status" value="1"/>
</dbReference>
<dbReference type="GO" id="GO:0000977">
    <property type="term" value="F:RNA polymerase II transcription regulatory region sequence-specific DNA binding"/>
    <property type="evidence" value="ECO:0007669"/>
    <property type="project" value="TreeGrafter"/>
</dbReference>
<dbReference type="Pfam" id="PF00412">
    <property type="entry name" value="LIM"/>
    <property type="match status" value="1"/>
</dbReference>
<dbReference type="Proteomes" id="UP000784294">
    <property type="component" value="Unassembled WGS sequence"/>
</dbReference>
<keyword evidence="4 8" id="KW-0440">LIM domain</keyword>
<accession>A0A448WHK4</accession>
<dbReference type="GO" id="GO:0030182">
    <property type="term" value="P:neuron differentiation"/>
    <property type="evidence" value="ECO:0007669"/>
    <property type="project" value="TreeGrafter"/>
</dbReference>
<gene>
    <name evidence="11" type="ORF">PXEA_LOCUS5393</name>
</gene>
<evidence type="ECO:0000256" key="5">
    <source>
        <dbReference type="ARBA" id="ARBA00023125"/>
    </source>
</evidence>
<keyword evidence="3 8" id="KW-0862">Zinc</keyword>
<reference evidence="11" key="1">
    <citation type="submission" date="2018-11" db="EMBL/GenBank/DDBJ databases">
        <authorList>
            <consortium name="Pathogen Informatics"/>
        </authorList>
    </citation>
    <scope>NUCLEOTIDE SEQUENCE</scope>
</reference>
<dbReference type="SUPFAM" id="SSF57716">
    <property type="entry name" value="Glucocorticoid receptor-like (DNA-binding domain)"/>
    <property type="match status" value="1"/>
</dbReference>
<evidence type="ECO:0000313" key="12">
    <source>
        <dbReference type="Proteomes" id="UP000784294"/>
    </source>
</evidence>
<keyword evidence="5" id="KW-0238">DNA-binding</keyword>
<dbReference type="OrthoDB" id="6159439at2759"/>
<dbReference type="Gene3D" id="2.10.110.10">
    <property type="entry name" value="Cysteine Rich Protein"/>
    <property type="match status" value="3"/>
</dbReference>
<dbReference type="GO" id="GO:0000981">
    <property type="term" value="F:DNA-binding transcription factor activity, RNA polymerase II-specific"/>
    <property type="evidence" value="ECO:0007669"/>
    <property type="project" value="TreeGrafter"/>
</dbReference>
<evidence type="ECO:0000256" key="7">
    <source>
        <dbReference type="ARBA" id="ARBA00023242"/>
    </source>
</evidence>
<evidence type="ECO:0000256" key="6">
    <source>
        <dbReference type="ARBA" id="ARBA00023155"/>
    </source>
</evidence>
<dbReference type="PANTHER" id="PTHR24208:SF166">
    <property type="entry name" value="LIM HOMEOBOX TRANSCRIPTION FACTOR 1 ALPHA, ISOFORM B"/>
    <property type="match status" value="1"/>
</dbReference>
<keyword evidence="6" id="KW-0371">Homeobox</keyword>
<name>A0A448WHK4_9PLAT</name>
<feature type="domain" description="LIM zinc-binding" evidence="10">
    <location>
        <begin position="1"/>
        <end position="59"/>
    </location>
</feature>
<comment type="subcellular location">
    <subcellularLocation>
        <location evidence="1">Nucleus</location>
    </subcellularLocation>
</comment>
<evidence type="ECO:0000256" key="2">
    <source>
        <dbReference type="ARBA" id="ARBA00022723"/>
    </source>
</evidence>
<proteinExistence type="predicted"/>
<evidence type="ECO:0000313" key="11">
    <source>
        <dbReference type="EMBL" id="VEL11953.1"/>
    </source>
</evidence>
<dbReference type="GO" id="GO:0005634">
    <property type="term" value="C:nucleus"/>
    <property type="evidence" value="ECO:0007669"/>
    <property type="project" value="UniProtKB-SubCell"/>
</dbReference>
<dbReference type="EMBL" id="CAAALY010013349">
    <property type="protein sequence ID" value="VEL11953.1"/>
    <property type="molecule type" value="Genomic_DNA"/>
</dbReference>
<evidence type="ECO:0000256" key="9">
    <source>
        <dbReference type="SAM" id="MobiDB-lite"/>
    </source>
</evidence>
<dbReference type="GO" id="GO:0046872">
    <property type="term" value="F:metal ion binding"/>
    <property type="evidence" value="ECO:0007669"/>
    <property type="project" value="UniProtKB-KW"/>
</dbReference>
<evidence type="ECO:0000259" key="10">
    <source>
        <dbReference type="PROSITE" id="PS50023"/>
    </source>
</evidence>
<feature type="non-terminal residue" evidence="11">
    <location>
        <position position="1"/>
    </location>
</feature>
<organism evidence="11 12">
    <name type="scientific">Protopolystoma xenopodis</name>
    <dbReference type="NCBI Taxonomy" id="117903"/>
    <lineage>
        <taxon>Eukaryota</taxon>
        <taxon>Metazoa</taxon>
        <taxon>Spiralia</taxon>
        <taxon>Lophotrochozoa</taxon>
        <taxon>Platyhelminthes</taxon>
        <taxon>Monogenea</taxon>
        <taxon>Polyopisthocotylea</taxon>
        <taxon>Polystomatidea</taxon>
        <taxon>Polystomatidae</taxon>
        <taxon>Protopolystoma</taxon>
    </lineage>
</organism>
<keyword evidence="7" id="KW-0539">Nucleus</keyword>
<keyword evidence="12" id="KW-1185">Reference proteome</keyword>
<keyword evidence="2 8" id="KW-0479">Metal-binding</keyword>
<dbReference type="PROSITE" id="PS00478">
    <property type="entry name" value="LIM_DOMAIN_1"/>
    <property type="match status" value="1"/>
</dbReference>
<feature type="region of interest" description="Disordered" evidence="9">
    <location>
        <begin position="205"/>
        <end position="227"/>
    </location>
</feature>
<dbReference type="SMART" id="SM00132">
    <property type="entry name" value="LIM"/>
    <property type="match status" value="1"/>
</dbReference>
<dbReference type="InterPro" id="IPR001781">
    <property type="entry name" value="Znf_LIM"/>
</dbReference>
<dbReference type="AlphaFoldDB" id="A0A448WHK4"/>
<dbReference type="PROSITE" id="PS50023">
    <property type="entry name" value="LIM_DOMAIN_2"/>
    <property type="match status" value="1"/>
</dbReference>
<dbReference type="InterPro" id="IPR050453">
    <property type="entry name" value="LIM_Homeobox_TF"/>
</dbReference>
<protein>
    <recommendedName>
        <fullName evidence="10">LIM zinc-binding domain-containing protein</fullName>
    </recommendedName>
</protein>
<evidence type="ECO:0000256" key="1">
    <source>
        <dbReference type="ARBA" id="ARBA00004123"/>
    </source>
</evidence>
<evidence type="ECO:0000256" key="3">
    <source>
        <dbReference type="ARBA" id="ARBA00022833"/>
    </source>
</evidence>
<evidence type="ECO:0000256" key="4">
    <source>
        <dbReference type="ARBA" id="ARBA00023038"/>
    </source>
</evidence>